<feature type="non-terminal residue" evidence="1">
    <location>
        <position position="28"/>
    </location>
</feature>
<accession>A0A9P0Q2Z1</accession>
<dbReference type="AlphaFoldDB" id="A0A9P0Q2Z1"/>
<evidence type="ECO:0000313" key="2">
    <source>
        <dbReference type="Proteomes" id="UP001152888"/>
    </source>
</evidence>
<evidence type="ECO:0000313" key="1">
    <source>
        <dbReference type="EMBL" id="CAH2008654.1"/>
    </source>
</evidence>
<organism evidence="1 2">
    <name type="scientific">Acanthoscelides obtectus</name>
    <name type="common">Bean weevil</name>
    <name type="synonym">Bruchus obtectus</name>
    <dbReference type="NCBI Taxonomy" id="200917"/>
    <lineage>
        <taxon>Eukaryota</taxon>
        <taxon>Metazoa</taxon>
        <taxon>Ecdysozoa</taxon>
        <taxon>Arthropoda</taxon>
        <taxon>Hexapoda</taxon>
        <taxon>Insecta</taxon>
        <taxon>Pterygota</taxon>
        <taxon>Neoptera</taxon>
        <taxon>Endopterygota</taxon>
        <taxon>Coleoptera</taxon>
        <taxon>Polyphaga</taxon>
        <taxon>Cucujiformia</taxon>
        <taxon>Chrysomeloidea</taxon>
        <taxon>Chrysomelidae</taxon>
        <taxon>Bruchinae</taxon>
        <taxon>Bruchini</taxon>
        <taxon>Acanthoscelides</taxon>
    </lineage>
</organism>
<reference evidence="1" key="1">
    <citation type="submission" date="2022-03" db="EMBL/GenBank/DDBJ databases">
        <authorList>
            <person name="Sayadi A."/>
        </authorList>
    </citation>
    <scope>NUCLEOTIDE SEQUENCE</scope>
</reference>
<dbReference type="Proteomes" id="UP001152888">
    <property type="component" value="Unassembled WGS sequence"/>
</dbReference>
<comment type="caution">
    <text evidence="1">The sequence shown here is derived from an EMBL/GenBank/DDBJ whole genome shotgun (WGS) entry which is preliminary data.</text>
</comment>
<name>A0A9P0Q2Z1_ACAOB</name>
<gene>
    <name evidence="1" type="ORF">ACAOBT_LOCUS30385</name>
</gene>
<dbReference type="EMBL" id="CAKOFQ010007826">
    <property type="protein sequence ID" value="CAH2008654.1"/>
    <property type="molecule type" value="Genomic_DNA"/>
</dbReference>
<protein>
    <submittedName>
        <fullName evidence="1">Uncharacterized protein</fullName>
    </submittedName>
</protein>
<sequence length="28" mass="3456">MSIVSRYCYQKHIYEDFMGFVDCYPNFV</sequence>
<keyword evidence="2" id="KW-1185">Reference proteome</keyword>
<proteinExistence type="predicted"/>